<gene>
    <name evidence="1" type="ORF">SAMN05421578_101213</name>
</gene>
<comment type="caution">
    <text evidence="1">The sequence shown here is derived from an EMBL/GenBank/DDBJ whole genome shotgun (WGS) entry which is preliminary data.</text>
</comment>
<proteinExistence type="predicted"/>
<dbReference type="Gene3D" id="3.40.50.850">
    <property type="entry name" value="Isochorismatase-like"/>
    <property type="match status" value="1"/>
</dbReference>
<evidence type="ECO:0000313" key="2">
    <source>
        <dbReference type="Proteomes" id="UP000186666"/>
    </source>
</evidence>
<keyword evidence="2" id="KW-1185">Reference proteome</keyword>
<organism evidence="1 2">
    <name type="scientific">Paenibacillus macquariensis</name>
    <dbReference type="NCBI Taxonomy" id="948756"/>
    <lineage>
        <taxon>Bacteria</taxon>
        <taxon>Bacillati</taxon>
        <taxon>Bacillota</taxon>
        <taxon>Bacilli</taxon>
        <taxon>Bacillales</taxon>
        <taxon>Paenibacillaceae</taxon>
        <taxon>Paenibacillus</taxon>
    </lineage>
</organism>
<dbReference type="EMBL" id="FTNK01000001">
    <property type="protein sequence ID" value="SIQ32241.1"/>
    <property type="molecule type" value="Genomic_DNA"/>
</dbReference>
<name>A0ABY1JK03_9BACL</name>
<accession>A0ABY1JK03</accession>
<dbReference type="SUPFAM" id="SSF52499">
    <property type="entry name" value="Isochorismatase-like hydrolases"/>
    <property type="match status" value="1"/>
</dbReference>
<dbReference type="InterPro" id="IPR036380">
    <property type="entry name" value="Isochorismatase-like_sf"/>
</dbReference>
<reference evidence="1 2" key="1">
    <citation type="submission" date="2017-01" db="EMBL/GenBank/DDBJ databases">
        <authorList>
            <person name="Varghese N."/>
            <person name="Submissions S."/>
        </authorList>
    </citation>
    <scope>NUCLEOTIDE SEQUENCE [LARGE SCALE GENOMIC DNA]</scope>
    <source>
        <strain evidence="1 2">ATCC 23464</strain>
    </source>
</reference>
<sequence length="83" mass="9283">MIGTHTALLIIDVQIGSFRESTPLYKGNELLKNLQLLISKAHVAQASIFFTKFNGKTGTLSIMFLVKLYYLLGDLQQEVIPDL</sequence>
<dbReference type="Proteomes" id="UP000186666">
    <property type="component" value="Unassembled WGS sequence"/>
</dbReference>
<protein>
    <submittedName>
        <fullName evidence="1">Isochorismatase family protein</fullName>
    </submittedName>
</protein>
<dbReference type="RefSeq" id="WP_068590074.1">
    <property type="nucleotide sequence ID" value="NZ_FTNK01000001.1"/>
</dbReference>
<evidence type="ECO:0000313" key="1">
    <source>
        <dbReference type="EMBL" id="SIQ32241.1"/>
    </source>
</evidence>